<feature type="region of interest" description="Disordered" evidence="1">
    <location>
        <begin position="146"/>
        <end position="252"/>
    </location>
</feature>
<evidence type="ECO:0000256" key="1">
    <source>
        <dbReference type="SAM" id="MobiDB-lite"/>
    </source>
</evidence>
<protein>
    <submittedName>
        <fullName evidence="3">Lipoprotein</fullName>
    </submittedName>
</protein>
<keyword evidence="4" id="KW-1185">Reference proteome</keyword>
<dbReference type="AlphaFoldDB" id="A0A0D7WZL0"/>
<evidence type="ECO:0000313" key="3">
    <source>
        <dbReference type="EMBL" id="KJD43192.1"/>
    </source>
</evidence>
<dbReference type="Pfam" id="PF14042">
    <property type="entry name" value="DUF4247"/>
    <property type="match status" value="1"/>
</dbReference>
<organism evidence="3 4">
    <name type="scientific">Paenibacillus terrae</name>
    <dbReference type="NCBI Taxonomy" id="159743"/>
    <lineage>
        <taxon>Bacteria</taxon>
        <taxon>Bacillati</taxon>
        <taxon>Bacillota</taxon>
        <taxon>Bacilli</taxon>
        <taxon>Bacillales</taxon>
        <taxon>Paenibacillaceae</taxon>
        <taxon>Paenibacillus</taxon>
    </lineage>
</organism>
<name>A0A0D7WZL0_9BACL</name>
<dbReference type="Proteomes" id="UP000032534">
    <property type="component" value="Unassembled WGS sequence"/>
</dbReference>
<evidence type="ECO:0000256" key="2">
    <source>
        <dbReference type="SAM" id="SignalP"/>
    </source>
</evidence>
<keyword evidence="3" id="KW-0449">Lipoprotein</keyword>
<feature type="chain" id="PRO_5038346309" evidence="2">
    <location>
        <begin position="28"/>
        <end position="252"/>
    </location>
</feature>
<keyword evidence="2" id="KW-0732">Signal</keyword>
<sequence length="252" mass="27711">MGKRTWQYALKVIVALSLFVSVLSGCGAPNVKDTYPLESVSGSGNSTSYVYRAAGKTVPEVAEELKEQREPEQMSPQSNERMFLVYSDEWYHLQQDPAKKEDTLIEIDSKKYVEQNYSSSFLKGYLTATVLDALFDSLRGSGSYRGYSSRDVYRPSQGQYRAPTVQEKKAIPPITVERKGSVTRRGKGSDSSVGSSGSLFDRGSSSSSPSRGSISRDRGSSGGSSIFDSPRKSYSKPKTRSGSGKISRRSRR</sequence>
<feature type="signal peptide" evidence="2">
    <location>
        <begin position="1"/>
        <end position="27"/>
    </location>
</feature>
<comment type="caution">
    <text evidence="3">The sequence shown here is derived from an EMBL/GenBank/DDBJ whole genome shotgun (WGS) entry which is preliminary data.</text>
</comment>
<dbReference type="OrthoDB" id="2967172at2"/>
<dbReference type="PROSITE" id="PS51257">
    <property type="entry name" value="PROKAR_LIPOPROTEIN"/>
    <property type="match status" value="1"/>
</dbReference>
<proteinExistence type="predicted"/>
<dbReference type="PATRIC" id="fig|159743.3.peg.5294"/>
<feature type="compositionally biased region" description="Low complexity" evidence="1">
    <location>
        <begin position="189"/>
        <end position="213"/>
    </location>
</feature>
<evidence type="ECO:0000313" key="4">
    <source>
        <dbReference type="Proteomes" id="UP000032534"/>
    </source>
</evidence>
<dbReference type="InterPro" id="IPR025341">
    <property type="entry name" value="DUF4247"/>
</dbReference>
<feature type="compositionally biased region" description="Basic and acidic residues" evidence="1">
    <location>
        <begin position="166"/>
        <end position="180"/>
    </location>
</feature>
<reference evidence="3 4" key="1">
    <citation type="submission" date="2014-11" db="EMBL/GenBank/DDBJ databases">
        <title>Draft Genome Sequences of Paenibacillus polymyxa NRRL B-30509 and Paenibacillus terrae NRRL B-30644, Strains from a Poultry Environment that Produce Tridecaptin A and Paenicidins.</title>
        <authorList>
            <person name="van Belkum M.J."/>
            <person name="Lohans C.T."/>
            <person name="Vederas J.C."/>
        </authorList>
    </citation>
    <scope>NUCLEOTIDE SEQUENCE [LARGE SCALE GENOMIC DNA]</scope>
    <source>
        <strain evidence="3 4">NRRL B-30644</strain>
    </source>
</reference>
<gene>
    <name evidence="3" type="ORF">QD47_23845</name>
</gene>
<dbReference type="EMBL" id="JTHP01000064">
    <property type="protein sequence ID" value="KJD43192.1"/>
    <property type="molecule type" value="Genomic_DNA"/>
</dbReference>
<dbReference type="RefSeq" id="WP_044648465.1">
    <property type="nucleotide sequence ID" value="NZ_JTHP01000064.1"/>
</dbReference>
<accession>A0A0D7WZL0</accession>